<dbReference type="Gene3D" id="3.40.50.880">
    <property type="match status" value="1"/>
</dbReference>
<feature type="binding site" evidence="12">
    <location>
        <position position="417"/>
    </location>
    <ligand>
        <name>heme</name>
        <dbReference type="ChEBI" id="CHEBI:30413"/>
    </ligand>
</feature>
<keyword evidence="9 10" id="KW-0376">Hydrogen peroxide</keyword>
<comment type="function">
    <text evidence="10">Decomposes hydrogen peroxide into water and oxygen; serves to protect cells from the toxic effects of hydrogen peroxide.</text>
</comment>
<keyword evidence="5 10" id="KW-0349">Heme</keyword>
<dbReference type="InterPro" id="IPR029062">
    <property type="entry name" value="Class_I_gatase-like"/>
</dbReference>
<dbReference type="NCBIfam" id="NF008422">
    <property type="entry name" value="PRK11249.1"/>
    <property type="match status" value="1"/>
</dbReference>
<dbReference type="GO" id="GO:0004096">
    <property type="term" value="F:catalase activity"/>
    <property type="evidence" value="ECO:0007669"/>
    <property type="project" value="UniProtKB-UniRule"/>
</dbReference>
<protein>
    <recommendedName>
        <fullName evidence="3 10">Catalase</fullName>
        <ecNumber evidence="3 10">1.11.1.6</ecNumber>
    </recommendedName>
</protein>
<dbReference type="EMBL" id="QGLM01000001">
    <property type="protein sequence ID" value="PXY96878.1"/>
    <property type="molecule type" value="Genomic_DNA"/>
</dbReference>
<dbReference type="InterPro" id="IPR041399">
    <property type="entry name" value="Catalase_large_C"/>
</dbReference>
<dbReference type="PANTHER" id="PTHR42821">
    <property type="entry name" value="CATALASE"/>
    <property type="match status" value="1"/>
</dbReference>
<evidence type="ECO:0000256" key="4">
    <source>
        <dbReference type="ARBA" id="ARBA00022559"/>
    </source>
</evidence>
<dbReference type="Proteomes" id="UP000247838">
    <property type="component" value="Unassembled WGS sequence"/>
</dbReference>
<evidence type="ECO:0000256" key="10">
    <source>
        <dbReference type="PIRNR" id="PIRNR038927"/>
    </source>
</evidence>
<accession>A0A318N4V9</accession>
<feature type="binding site" evidence="12">
    <location>
        <position position="406"/>
    </location>
    <ligand>
        <name>heme</name>
        <dbReference type="ChEBI" id="CHEBI:30413"/>
    </ligand>
</feature>
<dbReference type="GO" id="GO:0006979">
    <property type="term" value="P:response to oxidative stress"/>
    <property type="evidence" value="ECO:0007669"/>
    <property type="project" value="InterPro"/>
</dbReference>
<feature type="binding site" evidence="12">
    <location>
        <position position="160"/>
    </location>
    <ligand>
        <name>heme</name>
        <dbReference type="ChEBI" id="CHEBI:30413"/>
    </ligand>
</feature>
<evidence type="ECO:0000256" key="14">
    <source>
        <dbReference type="SAM" id="MobiDB-lite"/>
    </source>
</evidence>
<sequence length="746" mass="84108">MMSKKSHKAVMPDRRAVHPHTFDTAPSDINIKPTPSPTQPGSEPYAAGSQKLPQNDNAKLQDLDAYRSYDDNQSLTTTTGVKLADNQNSLKAGVRGPTLMEDFLLRDKMMHFDRERIPERVVHARGAAAHGYFHVYKSLDKYTKAGFLNDSALKTPVFVRFSTVQGSRGSADTARDVRGFAVKFYTQEGNFDIVGVNTPTFFIQDAIKFPDFVHAIKPEPINEVPQGQSAHDSFWDYVSLQPETIQNVMVVMSDRGIPRSYSNIEGFGIHTFRFINSKNESYFVRFHWKPVAGTCSLIWDEAQVLMGRDPDFHRKNLWESIEAGNYPEYELGLQIIPEGSEHNFDFDILDPTKLIPEALVPVQRIGKLVLNRNPDNYFAETEQVAFCPANLVPGIDFSNDPLLQGRIFSYVDTQMHRLGGANFNEIPINKPVCPFHNQQRDGFHRMEINTNPANYEPNSINNNWPRETAPKAKNGGFSSYHEKIDADKIRQRSESMTNFYSMPRLFWQSQTPTEQQHIINAFSFELGKVARSYIRERVVDLLCHINSQLAQSVAKNLGIELNSEQKARPAPVLFNQLDNDPTLSLYACKTLPLTGRKVAILATDGVCGESVDNIREILSKNKIYSLLLAPHMGMIKTLQGKMLKVDGTIEGNPSVTVDAVIVPTNQNMMMLVKDGNAKYYLQQAYKHLKAIALHDNAKALFDHSGLEADNGTLLSDNIEDLVKALMKVMTFHRVWEREQKVMAVPA</sequence>
<keyword evidence="6 10" id="KW-0479">Metal-binding</keyword>
<dbReference type="PANTHER" id="PTHR42821:SF1">
    <property type="entry name" value="CATALASE-B"/>
    <property type="match status" value="1"/>
</dbReference>
<dbReference type="Pfam" id="PF00199">
    <property type="entry name" value="Catalase"/>
    <property type="match status" value="1"/>
</dbReference>
<dbReference type="InterPro" id="IPR002226">
    <property type="entry name" value="Catalase_haem_BS"/>
</dbReference>
<feature type="binding site" evidence="12">
    <location>
        <position position="209"/>
    </location>
    <ligand>
        <name>heme</name>
        <dbReference type="ChEBI" id="CHEBI:30413"/>
    </ligand>
</feature>
<dbReference type="PRINTS" id="PR00067">
    <property type="entry name" value="CATALASE"/>
</dbReference>
<organism evidence="16 17">
    <name type="scientific">Frischella perrara</name>
    <dbReference type="NCBI Taxonomy" id="1267021"/>
    <lineage>
        <taxon>Bacteria</taxon>
        <taxon>Pseudomonadati</taxon>
        <taxon>Pseudomonadota</taxon>
        <taxon>Gammaproteobacteria</taxon>
        <taxon>Orbales</taxon>
        <taxon>Orbaceae</taxon>
        <taxon>Frischella</taxon>
    </lineage>
</organism>
<dbReference type="InterPro" id="IPR020835">
    <property type="entry name" value="Catalase_sf"/>
</dbReference>
<evidence type="ECO:0000256" key="11">
    <source>
        <dbReference type="PIRSR" id="PIRSR038927-2"/>
    </source>
</evidence>
<dbReference type="InterPro" id="IPR011614">
    <property type="entry name" value="Catalase_core"/>
</dbReference>
<dbReference type="SUPFAM" id="SSF52317">
    <property type="entry name" value="Class I glutamine amidotransferase-like"/>
    <property type="match status" value="1"/>
</dbReference>
<evidence type="ECO:0000256" key="9">
    <source>
        <dbReference type="ARBA" id="ARBA00023324"/>
    </source>
</evidence>
<evidence type="ECO:0000256" key="6">
    <source>
        <dbReference type="ARBA" id="ARBA00022723"/>
    </source>
</evidence>
<dbReference type="EC" id="1.11.1.6" evidence="3 10"/>
<feature type="region of interest" description="Disordered" evidence="14">
    <location>
        <begin position="1"/>
        <end position="55"/>
    </location>
</feature>
<dbReference type="GO" id="GO:0042744">
    <property type="term" value="P:hydrogen peroxide catabolic process"/>
    <property type="evidence" value="ECO:0007669"/>
    <property type="project" value="UniProtKB-UniRule"/>
</dbReference>
<dbReference type="Pfam" id="PF06628">
    <property type="entry name" value="Catalase-rel"/>
    <property type="match status" value="1"/>
</dbReference>
<keyword evidence="7 10" id="KW-0560">Oxidoreductase</keyword>
<evidence type="ECO:0000259" key="15">
    <source>
        <dbReference type="SMART" id="SM01060"/>
    </source>
</evidence>
<reference evidence="16 17" key="1">
    <citation type="submission" date="2018-05" db="EMBL/GenBank/DDBJ databases">
        <title>Reference genomes for bee gut microbiota database.</title>
        <authorList>
            <person name="Ellegaard K.M."/>
        </authorList>
    </citation>
    <scope>NUCLEOTIDE SEQUENCE [LARGE SCALE GENOMIC DNA]</scope>
    <source>
        <strain evidence="16 17">ESL0167</strain>
    </source>
</reference>
<dbReference type="SMART" id="SM01060">
    <property type="entry name" value="Catalase"/>
    <property type="match status" value="1"/>
</dbReference>
<dbReference type="PROSITE" id="PS00438">
    <property type="entry name" value="CATALASE_2"/>
    <property type="match status" value="1"/>
</dbReference>
<gene>
    <name evidence="16" type="ORF">DKK76_00035</name>
</gene>
<dbReference type="GO" id="GO:0046872">
    <property type="term" value="F:metal ion binding"/>
    <property type="evidence" value="ECO:0007669"/>
    <property type="project" value="UniProtKB-KW"/>
</dbReference>
<comment type="catalytic activity">
    <reaction evidence="10 13">
        <text>2 H2O2 = O2 + 2 H2O</text>
        <dbReference type="Rhea" id="RHEA:20309"/>
        <dbReference type="ChEBI" id="CHEBI:15377"/>
        <dbReference type="ChEBI" id="CHEBI:15379"/>
        <dbReference type="ChEBI" id="CHEBI:16240"/>
        <dbReference type="EC" id="1.11.1.6"/>
    </reaction>
</comment>
<dbReference type="InterPro" id="IPR018028">
    <property type="entry name" value="Catalase"/>
</dbReference>
<comment type="caution">
    <text evidence="16">The sequence shown here is derived from an EMBL/GenBank/DDBJ whole genome shotgun (WGS) entry which is preliminary data.</text>
</comment>
<dbReference type="SUPFAM" id="SSF56634">
    <property type="entry name" value="Heme-dependent catalase-like"/>
    <property type="match status" value="1"/>
</dbReference>
<dbReference type="InterPro" id="IPR043156">
    <property type="entry name" value="Catalase_clade2_helical"/>
</dbReference>
<dbReference type="PROSITE" id="PS51402">
    <property type="entry name" value="CATALASE_3"/>
    <property type="match status" value="1"/>
</dbReference>
<dbReference type="Gene3D" id="1.20.1370.20">
    <property type="match status" value="1"/>
</dbReference>
<evidence type="ECO:0000256" key="3">
    <source>
        <dbReference type="ARBA" id="ARBA00012314"/>
    </source>
</evidence>
<dbReference type="FunFam" id="2.40.180.10:FF:000003">
    <property type="entry name" value="Catalase"/>
    <property type="match status" value="1"/>
</dbReference>
<comment type="similarity">
    <text evidence="2">Belongs to the catalase family. HPII subfamily.</text>
</comment>
<evidence type="ECO:0000256" key="2">
    <source>
        <dbReference type="ARBA" id="ARBA00010660"/>
    </source>
</evidence>
<evidence type="ECO:0000313" key="17">
    <source>
        <dbReference type="Proteomes" id="UP000247838"/>
    </source>
</evidence>
<dbReference type="PIRSF" id="PIRSF038927">
    <property type="entry name" value="Catalase_clade2"/>
    <property type="match status" value="1"/>
</dbReference>
<dbReference type="InterPro" id="IPR024712">
    <property type="entry name" value="Catalase_clade2"/>
</dbReference>
<evidence type="ECO:0000256" key="7">
    <source>
        <dbReference type="ARBA" id="ARBA00023002"/>
    </source>
</evidence>
<dbReference type="CDD" id="cd03132">
    <property type="entry name" value="GATase1_catalase"/>
    <property type="match status" value="1"/>
</dbReference>
<feature type="binding site" evidence="12">
    <location>
        <position position="120"/>
    </location>
    <ligand>
        <name>heme</name>
        <dbReference type="ChEBI" id="CHEBI:30413"/>
    </ligand>
</feature>
<evidence type="ECO:0000256" key="5">
    <source>
        <dbReference type="ARBA" id="ARBA00022617"/>
    </source>
</evidence>
<dbReference type="GO" id="GO:0005829">
    <property type="term" value="C:cytosol"/>
    <property type="evidence" value="ECO:0007669"/>
    <property type="project" value="TreeGrafter"/>
</dbReference>
<dbReference type="AlphaFoldDB" id="A0A318N4V9"/>
<evidence type="ECO:0000256" key="1">
    <source>
        <dbReference type="ARBA" id="ARBA00001971"/>
    </source>
</evidence>
<feature type="binding site" description="axial binding residue" evidence="11">
    <location>
        <position position="410"/>
    </location>
    <ligand>
        <name>heme</name>
        <dbReference type="ChEBI" id="CHEBI:30413"/>
    </ligand>
    <ligandPart>
        <name>Fe</name>
        <dbReference type="ChEBI" id="CHEBI:18248"/>
    </ligandPart>
</feature>
<evidence type="ECO:0000256" key="8">
    <source>
        <dbReference type="ARBA" id="ARBA00023004"/>
    </source>
</evidence>
<evidence type="ECO:0000313" key="16">
    <source>
        <dbReference type="EMBL" id="PXY96878.1"/>
    </source>
</evidence>
<keyword evidence="8 10" id="KW-0408">Iron</keyword>
<dbReference type="InterPro" id="IPR024708">
    <property type="entry name" value="Catalase_AS"/>
</dbReference>
<comment type="cofactor">
    <cofactor evidence="1 10 11">
        <name>heme</name>
        <dbReference type="ChEBI" id="CHEBI:30413"/>
    </cofactor>
</comment>
<evidence type="ECO:0000256" key="13">
    <source>
        <dbReference type="RuleBase" id="RU000498"/>
    </source>
</evidence>
<name>A0A318N4V9_FRIPE</name>
<proteinExistence type="inferred from homology"/>
<dbReference type="PROSITE" id="PS00437">
    <property type="entry name" value="CATALASE_1"/>
    <property type="match status" value="1"/>
</dbReference>
<dbReference type="Pfam" id="PF18011">
    <property type="entry name" value="Catalase_C"/>
    <property type="match status" value="1"/>
</dbReference>
<dbReference type="GO" id="GO:0020037">
    <property type="term" value="F:heme binding"/>
    <property type="evidence" value="ECO:0007669"/>
    <property type="project" value="UniProtKB-UniRule"/>
</dbReference>
<dbReference type="InterPro" id="IPR010582">
    <property type="entry name" value="Catalase_immune_responsive"/>
</dbReference>
<evidence type="ECO:0000256" key="12">
    <source>
        <dbReference type="PIRSR" id="PIRSR038927-3"/>
    </source>
</evidence>
<dbReference type="Gene3D" id="2.40.180.10">
    <property type="entry name" value="Catalase core domain"/>
    <property type="match status" value="1"/>
</dbReference>
<feature type="domain" description="Catalase core" evidence="15">
    <location>
        <begin position="76"/>
        <end position="464"/>
    </location>
</feature>
<keyword evidence="4 10" id="KW-0575">Peroxidase</keyword>